<dbReference type="KEGG" id="pmet:G4Y79_06710"/>
<reference evidence="4 5" key="1">
    <citation type="submission" date="2020-02" db="EMBL/GenBank/DDBJ databases">
        <authorList>
            <person name="Zheng R.K."/>
            <person name="Sun C.M."/>
        </authorList>
    </citation>
    <scope>NUCLEOTIDE SEQUENCE [LARGE SCALE GENOMIC DNA]</scope>
    <source>
        <strain evidence="5">rifampicinis</strain>
    </source>
</reference>
<protein>
    <submittedName>
        <fullName evidence="4">Gfo/Idh/MocA family oxidoreductase</fullName>
    </submittedName>
</protein>
<comment type="similarity">
    <text evidence="1">Belongs to the Gfo/Idh/MocA family.</text>
</comment>
<dbReference type="AlphaFoldDB" id="A0A7S8EBR9"/>
<sequence length="428" mass="48022">MPPIETVIIGAGGRGSVYGQYALKHPQDMIVTAVAEPQEDRRMRMATEHDIAPDHLYSDWEGLLANGKKIAPTAINATMDRTHMESTIALLNAGYDVLLEKPMSPVLEENVRLVQVAEDQGRLLQICHVLRFAPFWQTIRKIVQSGRLGRIISVDHRENLIYWHMAHSYVRGNWREEATSGPMILAKCCHDLDILHWILQKDVVYLSSYGSLTYFRPENAPEGATLRCTDGCPVADTCKYYAPRRYASAENAWPYNALTLTPTVEARMEALRTGPYGRCVWHCDNDVVDHQTINMELEDGTTVTMTMQGQGDEECRTMRYDGTKATLYAKFAYGNDKITIRDHLTGEEEQVTFTVGEGGHGGGDMGIVQSFVNALRGEPDESITTARESLESHLLAFAAEESRLNHTTIHMPTFRARVEAEARAKYQG</sequence>
<dbReference type="Gene3D" id="3.40.50.720">
    <property type="entry name" value="NAD(P)-binding Rossmann-like Domain"/>
    <property type="match status" value="1"/>
</dbReference>
<keyword evidence="5" id="KW-1185">Reference proteome</keyword>
<dbReference type="InterPro" id="IPR004104">
    <property type="entry name" value="Gfo/Idh/MocA-like_OxRdtase_C"/>
</dbReference>
<dbReference type="InterPro" id="IPR000683">
    <property type="entry name" value="Gfo/Idh/MocA-like_OxRdtase_N"/>
</dbReference>
<proteinExistence type="inferred from homology"/>
<dbReference type="Gene3D" id="3.30.360.10">
    <property type="entry name" value="Dihydrodipicolinate Reductase, domain 2"/>
    <property type="match status" value="1"/>
</dbReference>
<dbReference type="InterPro" id="IPR036291">
    <property type="entry name" value="NAD(P)-bd_dom_sf"/>
</dbReference>
<name>A0A7S8EBR9_9CHLR</name>
<evidence type="ECO:0000259" key="3">
    <source>
        <dbReference type="Pfam" id="PF02894"/>
    </source>
</evidence>
<feature type="domain" description="Gfo/Idh/MocA-like oxidoreductase N-terminal" evidence="2">
    <location>
        <begin position="5"/>
        <end position="126"/>
    </location>
</feature>
<evidence type="ECO:0000256" key="1">
    <source>
        <dbReference type="ARBA" id="ARBA00010928"/>
    </source>
</evidence>
<dbReference type="SUPFAM" id="SSF51735">
    <property type="entry name" value="NAD(P)-binding Rossmann-fold domains"/>
    <property type="match status" value="1"/>
</dbReference>
<accession>A0A7S8EBR9</accession>
<dbReference type="GO" id="GO:0000166">
    <property type="term" value="F:nucleotide binding"/>
    <property type="evidence" value="ECO:0007669"/>
    <property type="project" value="InterPro"/>
</dbReference>
<gene>
    <name evidence="4" type="ORF">G4Y79_06710</name>
</gene>
<dbReference type="Proteomes" id="UP000594468">
    <property type="component" value="Chromosome"/>
</dbReference>
<dbReference type="Pfam" id="PF02894">
    <property type="entry name" value="GFO_IDH_MocA_C"/>
    <property type="match status" value="1"/>
</dbReference>
<dbReference type="EMBL" id="CP062983">
    <property type="protein sequence ID" value="QPC84065.1"/>
    <property type="molecule type" value="Genomic_DNA"/>
</dbReference>
<dbReference type="RefSeq" id="WP_195172129.1">
    <property type="nucleotide sequence ID" value="NZ_CP062983.1"/>
</dbReference>
<evidence type="ECO:0000313" key="5">
    <source>
        <dbReference type="Proteomes" id="UP000594468"/>
    </source>
</evidence>
<dbReference type="PANTHER" id="PTHR43377:SF2">
    <property type="entry name" value="BINDING ROSSMANN FOLD OXIDOREDUCTASE, PUTATIVE (AFU_ORTHOLOGUE AFUA_4G00560)-RELATED"/>
    <property type="match status" value="1"/>
</dbReference>
<feature type="domain" description="Gfo/Idh/MocA-like oxidoreductase C-terminal" evidence="3">
    <location>
        <begin position="140"/>
        <end position="407"/>
    </location>
</feature>
<dbReference type="Pfam" id="PF01408">
    <property type="entry name" value="GFO_IDH_MocA"/>
    <property type="match status" value="1"/>
</dbReference>
<dbReference type="SUPFAM" id="SSF55347">
    <property type="entry name" value="Glyceraldehyde-3-phosphate dehydrogenase-like, C-terminal domain"/>
    <property type="match status" value="1"/>
</dbReference>
<dbReference type="InterPro" id="IPR051450">
    <property type="entry name" value="Gfo/Idh/MocA_Oxidoreductases"/>
</dbReference>
<evidence type="ECO:0000259" key="2">
    <source>
        <dbReference type="Pfam" id="PF01408"/>
    </source>
</evidence>
<dbReference type="PANTHER" id="PTHR43377">
    <property type="entry name" value="BILIVERDIN REDUCTASE A"/>
    <property type="match status" value="1"/>
</dbReference>
<evidence type="ECO:0000313" key="4">
    <source>
        <dbReference type="EMBL" id="QPC84065.1"/>
    </source>
</evidence>
<organism evidence="4 5">
    <name type="scientific">Phototrophicus methaneseepsis</name>
    <dbReference type="NCBI Taxonomy" id="2710758"/>
    <lineage>
        <taxon>Bacteria</taxon>
        <taxon>Bacillati</taxon>
        <taxon>Chloroflexota</taxon>
        <taxon>Candidatus Thermofontia</taxon>
        <taxon>Phototrophicales</taxon>
        <taxon>Phototrophicaceae</taxon>
        <taxon>Phototrophicus</taxon>
    </lineage>
</organism>